<evidence type="ECO:0000256" key="2">
    <source>
        <dbReference type="SAM" id="Phobius"/>
    </source>
</evidence>
<dbReference type="InParanoid" id="K3X162"/>
<proteinExistence type="predicted"/>
<reference evidence="3" key="3">
    <citation type="submission" date="2015-02" db="UniProtKB">
        <authorList>
            <consortium name="EnsemblProtists"/>
        </authorList>
    </citation>
    <scope>IDENTIFICATION</scope>
    <source>
        <strain evidence="3">DAOM BR144</strain>
    </source>
</reference>
<sequence length="382" mass="42462">MDERSPNKPPRHPSSSTRRNPPPSAPPHPAYPSFEDDDVMLPPLAVPLGYGSGPMPPLQYDAVMAAQPVYRQQLQHHSGSAAVYRDPSFQSPQRRPPGNNANSLTPMVYVDHDRVPSLPPAPQQMHRPRGSHRAYHQMYRDPQPRSPQVYRPSSKCAGIVYLLKLVAFNALNGVLSVAGFVVVNIGLCFSLVALPLCCFGVVLFRVLLVIVSYFSKVDAVLHNLIASDDDKIQFGARHPHYYFHPSRGSSSHTERYSLLPTQVDWQLQPHHVNDDDQLPQFEKSLEEISPRAILATIYFGSIKLLVGIFSMISIGLMGMVLAFFLDNDEVQLEIHTGDNDVDDPFMDYVFALGLAVFSVALLFANARISQAITRFFCCEGGV</sequence>
<dbReference type="eggNOG" id="ENOG502RUWN">
    <property type="taxonomic scope" value="Eukaryota"/>
</dbReference>
<keyword evidence="2" id="KW-0472">Membrane</keyword>
<accession>K3X162</accession>
<feature type="transmembrane region" description="Helical" evidence="2">
    <location>
        <begin position="189"/>
        <end position="214"/>
    </location>
</feature>
<feature type="compositionally biased region" description="Pro residues" evidence="1">
    <location>
        <begin position="20"/>
        <end position="30"/>
    </location>
</feature>
<dbReference type="AlphaFoldDB" id="K3X162"/>
<feature type="compositionally biased region" description="Polar residues" evidence="1">
    <location>
        <begin position="88"/>
        <end position="103"/>
    </location>
</feature>
<dbReference type="EMBL" id="GL376590">
    <property type="status" value="NOT_ANNOTATED_CDS"/>
    <property type="molecule type" value="Genomic_DNA"/>
</dbReference>
<evidence type="ECO:0000313" key="4">
    <source>
        <dbReference type="Proteomes" id="UP000019132"/>
    </source>
</evidence>
<evidence type="ECO:0000256" key="1">
    <source>
        <dbReference type="SAM" id="MobiDB-lite"/>
    </source>
</evidence>
<feature type="region of interest" description="Disordered" evidence="1">
    <location>
        <begin position="1"/>
        <end position="42"/>
    </location>
</feature>
<organism evidence="3 4">
    <name type="scientific">Globisporangium ultimum (strain ATCC 200006 / CBS 805.95 / DAOM BR144)</name>
    <name type="common">Pythium ultimum</name>
    <dbReference type="NCBI Taxonomy" id="431595"/>
    <lineage>
        <taxon>Eukaryota</taxon>
        <taxon>Sar</taxon>
        <taxon>Stramenopiles</taxon>
        <taxon>Oomycota</taxon>
        <taxon>Peronosporomycetes</taxon>
        <taxon>Pythiales</taxon>
        <taxon>Pythiaceae</taxon>
        <taxon>Globisporangium</taxon>
    </lineage>
</organism>
<feature type="transmembrane region" description="Helical" evidence="2">
    <location>
        <begin position="161"/>
        <end position="183"/>
    </location>
</feature>
<evidence type="ECO:0000313" key="3">
    <source>
        <dbReference type="EnsemblProtists" id="PYU1_T010961"/>
    </source>
</evidence>
<keyword evidence="4" id="KW-1185">Reference proteome</keyword>
<dbReference type="VEuPathDB" id="FungiDB:PYU1_G010938"/>
<dbReference type="HOGENOM" id="CLU_066555_0_0_1"/>
<dbReference type="Proteomes" id="UP000019132">
    <property type="component" value="Unassembled WGS sequence"/>
</dbReference>
<name>K3X162_GLOUD</name>
<dbReference type="EnsemblProtists" id="PYU1_T010961">
    <property type="protein sequence ID" value="PYU1_T010961"/>
    <property type="gene ID" value="PYU1_G010938"/>
</dbReference>
<keyword evidence="2" id="KW-0812">Transmembrane</keyword>
<reference evidence="4" key="2">
    <citation type="submission" date="2010-04" db="EMBL/GenBank/DDBJ databases">
        <authorList>
            <person name="Buell R."/>
            <person name="Hamilton J."/>
            <person name="Hostetler J."/>
        </authorList>
    </citation>
    <scope>NUCLEOTIDE SEQUENCE [LARGE SCALE GENOMIC DNA]</scope>
    <source>
        <strain evidence="4">DAOM:BR144</strain>
    </source>
</reference>
<feature type="transmembrane region" description="Helical" evidence="2">
    <location>
        <begin position="345"/>
        <end position="364"/>
    </location>
</feature>
<feature type="transmembrane region" description="Helical" evidence="2">
    <location>
        <begin position="304"/>
        <end position="325"/>
    </location>
</feature>
<feature type="region of interest" description="Disordered" evidence="1">
    <location>
        <begin position="76"/>
        <end position="103"/>
    </location>
</feature>
<reference evidence="4" key="1">
    <citation type="journal article" date="2010" name="Genome Biol.">
        <title>Genome sequence of the necrotrophic plant pathogen Pythium ultimum reveals original pathogenicity mechanisms and effector repertoire.</title>
        <authorList>
            <person name="Levesque C.A."/>
            <person name="Brouwer H."/>
            <person name="Cano L."/>
            <person name="Hamilton J.P."/>
            <person name="Holt C."/>
            <person name="Huitema E."/>
            <person name="Raffaele S."/>
            <person name="Robideau G.P."/>
            <person name="Thines M."/>
            <person name="Win J."/>
            <person name="Zerillo M.M."/>
            <person name="Beakes G.W."/>
            <person name="Boore J.L."/>
            <person name="Busam D."/>
            <person name="Dumas B."/>
            <person name="Ferriera S."/>
            <person name="Fuerstenberg S.I."/>
            <person name="Gachon C.M."/>
            <person name="Gaulin E."/>
            <person name="Govers F."/>
            <person name="Grenville-Briggs L."/>
            <person name="Horner N."/>
            <person name="Hostetler J."/>
            <person name="Jiang R.H."/>
            <person name="Johnson J."/>
            <person name="Krajaejun T."/>
            <person name="Lin H."/>
            <person name="Meijer H.J."/>
            <person name="Moore B."/>
            <person name="Morris P."/>
            <person name="Phuntmart V."/>
            <person name="Puiu D."/>
            <person name="Shetty J."/>
            <person name="Stajich J.E."/>
            <person name="Tripathy S."/>
            <person name="Wawra S."/>
            <person name="van West P."/>
            <person name="Whitty B.R."/>
            <person name="Coutinho P.M."/>
            <person name="Henrissat B."/>
            <person name="Martin F."/>
            <person name="Thomas P.D."/>
            <person name="Tyler B.M."/>
            <person name="De Vries R.P."/>
            <person name="Kamoun S."/>
            <person name="Yandell M."/>
            <person name="Tisserat N."/>
            <person name="Buell C.R."/>
        </authorList>
    </citation>
    <scope>NUCLEOTIDE SEQUENCE</scope>
    <source>
        <strain evidence="4">DAOM:BR144</strain>
    </source>
</reference>
<protein>
    <submittedName>
        <fullName evidence="3">Uncharacterized protein</fullName>
    </submittedName>
</protein>
<keyword evidence="2" id="KW-1133">Transmembrane helix</keyword>